<evidence type="ECO:0000313" key="2">
    <source>
        <dbReference type="Proteomes" id="UP000537890"/>
    </source>
</evidence>
<comment type="caution">
    <text evidence="1">The sequence shown here is derived from an EMBL/GenBank/DDBJ whole genome shotgun (WGS) entry which is preliminary data.</text>
</comment>
<sequence length="514" mass="56896">MVANAKNYYSSHPIEFINEWCDTYDPRLAATGRSAHMPLVMFPKQEELVLFIQEMIASGESGLIEKSRDMGATWVSCAISVWLWLYVDGAAIGWGSRKDIYVDKIGDPNSIFEKIRMLLDRLPRELLPPGFDANAHCSYMKIVNPENGAAITGEAGDNIGRGGRSLIYFKDESAHYERPEKIEASLGDNTNTQIDISSVNGLGNVFHNKRENGSEWTQGNVAKNATNVFIMDWKDHPNKTQEWYDGRKAKAELDGMLHIFAQEVERDYSASVLGTIIPSAWIESAIDAHIVVGFECSDTWVGGLDVADGGGDRNALALRKGVVLLNVAEWGARDTGETARLAVSKCSGKGRVKLQYDCIGVGAGVKAESNRLESDGLSGQVDFVAWNAGSSPFHKDKRVIEGDRESPLNKDFYTNLKAQAWWQLRLRFERTHKAVTQGAVFPVDDLISLSSETPNLRTLQKELAQPTFSKNSSMKILVDKQPEGTKSPNLADAVVMCYNPVTKKKQLLSPDLKF</sequence>
<evidence type="ECO:0000313" key="1">
    <source>
        <dbReference type="EMBL" id="NYT46371.1"/>
    </source>
</evidence>
<dbReference type="InterPro" id="IPR027417">
    <property type="entry name" value="P-loop_NTPase"/>
</dbReference>
<dbReference type="Gene3D" id="3.30.420.240">
    <property type="match status" value="1"/>
</dbReference>
<dbReference type="Proteomes" id="UP000537890">
    <property type="component" value="Unassembled WGS sequence"/>
</dbReference>
<name>A0A7Z0SCZ0_9GAMM</name>
<reference evidence="1 2" key="1">
    <citation type="submission" date="2020-05" db="EMBL/GenBank/DDBJ databases">
        <title>Horizontal transmission and recombination maintain forever young bacterial symbiont genomes.</title>
        <authorList>
            <person name="Russell S.L."/>
            <person name="Pepper-Tunick E."/>
            <person name="Svedberg J."/>
            <person name="Byrne A."/>
            <person name="Ruelas Castillo J."/>
            <person name="Vollmers C."/>
            <person name="Beinart R.A."/>
            <person name="Corbett-Detig R."/>
        </authorList>
    </citation>
    <scope>NUCLEOTIDE SEQUENCE [LARGE SCALE GENOMIC DNA]</scope>
    <source>
        <strain evidence="1">4727-3</strain>
    </source>
</reference>
<organism evidence="1 2">
    <name type="scientific">Candidatus Methanofishera endochildressiae</name>
    <dbReference type="NCBI Taxonomy" id="2738884"/>
    <lineage>
        <taxon>Bacteria</taxon>
        <taxon>Pseudomonadati</taxon>
        <taxon>Pseudomonadota</taxon>
        <taxon>Gammaproteobacteria</taxon>
        <taxon>Candidatus Methanofishera</taxon>
    </lineage>
</organism>
<protein>
    <submittedName>
        <fullName evidence="1">TerL protein</fullName>
    </submittedName>
</protein>
<dbReference type="AlphaFoldDB" id="A0A7Z0SCZ0"/>
<accession>A0A7Z0SCZ0</accession>
<dbReference type="Gene3D" id="3.40.50.300">
    <property type="entry name" value="P-loop containing nucleotide triphosphate hydrolases"/>
    <property type="match status" value="1"/>
</dbReference>
<gene>
    <name evidence="1" type="ORF">H0A75_00235</name>
</gene>
<dbReference type="EMBL" id="JACCHS010000001">
    <property type="protein sequence ID" value="NYT46371.1"/>
    <property type="molecule type" value="Genomic_DNA"/>
</dbReference>
<proteinExistence type="predicted"/>